<dbReference type="Proteomes" id="UP000198287">
    <property type="component" value="Unassembled WGS sequence"/>
</dbReference>
<accession>A0A226DRI9</accession>
<comment type="caution">
    <text evidence="1">The sequence shown here is derived from an EMBL/GenBank/DDBJ whole genome shotgun (WGS) entry which is preliminary data.</text>
</comment>
<organism evidence="1 2">
    <name type="scientific">Folsomia candida</name>
    <name type="common">Springtail</name>
    <dbReference type="NCBI Taxonomy" id="158441"/>
    <lineage>
        <taxon>Eukaryota</taxon>
        <taxon>Metazoa</taxon>
        <taxon>Ecdysozoa</taxon>
        <taxon>Arthropoda</taxon>
        <taxon>Hexapoda</taxon>
        <taxon>Collembola</taxon>
        <taxon>Entomobryomorpha</taxon>
        <taxon>Isotomoidea</taxon>
        <taxon>Isotomidae</taxon>
        <taxon>Proisotominae</taxon>
        <taxon>Folsomia</taxon>
    </lineage>
</organism>
<sequence length="228" mass="25022">MKDHLGWAKATSYWTIKDLGSFGSPEIAAHEEDDEAWWRKCHDLGPLTIGYRRLGDNFEFQQYGYFQHSANIIKLYFEETPLQVIISKKWGNLGPEVVKTLEGSISRDIQTVIGAKEKQGPKFCNDKIRCFHGCVPIPSVRIQKKNNKYKLVDHQDRSLGLVGVSIGDHTTEGPTESHAKDGLEIKSDKLTGIANVKSLSGIMNKGEAGSGGIASIAGGGGIRSLLDP</sequence>
<dbReference type="EMBL" id="LNIX01000013">
    <property type="protein sequence ID" value="OXA47454.1"/>
    <property type="molecule type" value="Genomic_DNA"/>
</dbReference>
<protein>
    <submittedName>
        <fullName evidence="1">Uncharacterized protein</fullName>
    </submittedName>
</protein>
<evidence type="ECO:0000313" key="1">
    <source>
        <dbReference type="EMBL" id="OXA47454.1"/>
    </source>
</evidence>
<keyword evidence="2" id="KW-1185">Reference proteome</keyword>
<proteinExistence type="predicted"/>
<reference evidence="1 2" key="1">
    <citation type="submission" date="2015-12" db="EMBL/GenBank/DDBJ databases">
        <title>The genome of Folsomia candida.</title>
        <authorList>
            <person name="Faddeeva A."/>
            <person name="Derks M.F."/>
            <person name="Anvar Y."/>
            <person name="Smit S."/>
            <person name="Van Straalen N."/>
            <person name="Roelofs D."/>
        </authorList>
    </citation>
    <scope>NUCLEOTIDE SEQUENCE [LARGE SCALE GENOMIC DNA]</scope>
    <source>
        <strain evidence="1 2">VU population</strain>
        <tissue evidence="1">Whole body</tissue>
    </source>
</reference>
<gene>
    <name evidence="1" type="ORF">Fcan01_17550</name>
</gene>
<evidence type="ECO:0000313" key="2">
    <source>
        <dbReference type="Proteomes" id="UP000198287"/>
    </source>
</evidence>
<name>A0A226DRI9_FOLCA</name>
<dbReference type="AlphaFoldDB" id="A0A226DRI9"/>